<comment type="caution">
    <text evidence="2">The sequence shown here is derived from an EMBL/GenBank/DDBJ whole genome shotgun (WGS) entry which is preliminary data.</text>
</comment>
<reference evidence="2" key="1">
    <citation type="submission" date="2022-01" db="EMBL/GenBank/DDBJ databases">
        <title>Collection of gut derived symbiotic bacterial strains cultured from healthy donors.</title>
        <authorList>
            <person name="Lin H."/>
            <person name="Kohout C."/>
            <person name="Waligurski E."/>
            <person name="Pamer E.G."/>
        </authorList>
    </citation>
    <scope>NUCLEOTIDE SEQUENCE</scope>
    <source>
        <strain evidence="2">DFI.6.55</strain>
    </source>
</reference>
<evidence type="ECO:0000256" key="1">
    <source>
        <dbReference type="SAM" id="Phobius"/>
    </source>
</evidence>
<keyword evidence="1" id="KW-1133">Transmembrane helix</keyword>
<evidence type="ECO:0008006" key="4">
    <source>
        <dbReference type="Google" id="ProtNLM"/>
    </source>
</evidence>
<accession>A0AAW5BWI8</accession>
<proteinExistence type="predicted"/>
<dbReference type="RefSeq" id="WP_235957959.1">
    <property type="nucleotide sequence ID" value="NZ_JAAITT010000072.1"/>
</dbReference>
<dbReference type="EMBL" id="JAKNGE010000014">
    <property type="protein sequence ID" value="MCG4746290.1"/>
    <property type="molecule type" value="Genomic_DNA"/>
</dbReference>
<gene>
    <name evidence="2" type="ORF">L0N08_12760</name>
</gene>
<keyword evidence="1" id="KW-0812">Transmembrane</keyword>
<name>A0AAW5BWI8_9FIRM</name>
<evidence type="ECO:0000313" key="2">
    <source>
        <dbReference type="EMBL" id="MCG4746290.1"/>
    </source>
</evidence>
<evidence type="ECO:0000313" key="3">
    <source>
        <dbReference type="Proteomes" id="UP001299608"/>
    </source>
</evidence>
<feature type="transmembrane region" description="Helical" evidence="1">
    <location>
        <begin position="60"/>
        <end position="79"/>
    </location>
</feature>
<protein>
    <recommendedName>
        <fullName evidence="4">DUF4367 domain-containing protein</fullName>
    </recommendedName>
</protein>
<sequence>MNRQQGNRKMAGFEEQISHALMKQAGSLQVTFADEERMRCSVHRKIEEETGMRKWSPRKIMVMAAAVCVIGSMTAVAAGKVTQISSHSSHANDFTYDKLGEMEAKLGFTTKAPETFSSGFCFSTGVPVERSDMDEASNVVQKGEEVNLTYKKSGMPDIHLSVSNMENYGESGNPGQAFDHNGITVMYRADQYLFVPPDYQVSEEEQARADAGELFVSYGTDQVENQVIKGVTWTDGGISYSMITFDSSLTPEEMVQMAGEVIDNQ</sequence>
<organism evidence="2 3">
    <name type="scientific">Enterocloster aldenensis</name>
    <dbReference type="NCBI Taxonomy" id="358742"/>
    <lineage>
        <taxon>Bacteria</taxon>
        <taxon>Bacillati</taxon>
        <taxon>Bacillota</taxon>
        <taxon>Clostridia</taxon>
        <taxon>Lachnospirales</taxon>
        <taxon>Lachnospiraceae</taxon>
        <taxon>Enterocloster</taxon>
    </lineage>
</organism>
<keyword evidence="1" id="KW-0472">Membrane</keyword>
<dbReference type="Proteomes" id="UP001299608">
    <property type="component" value="Unassembled WGS sequence"/>
</dbReference>
<dbReference type="AlphaFoldDB" id="A0AAW5BWI8"/>